<evidence type="ECO:0000313" key="1">
    <source>
        <dbReference type="EMBL" id="SPY28118.1"/>
    </source>
</evidence>
<reference evidence="1 2" key="1">
    <citation type="submission" date="2018-06" db="EMBL/GenBank/DDBJ databases">
        <authorList>
            <consortium name="Pathogen Informatics"/>
            <person name="Doyle S."/>
        </authorList>
    </citation>
    <scope>NUCLEOTIDE SEQUENCE [LARGE SCALE GENOMIC DNA]</scope>
    <source>
        <strain evidence="1 2">NCTC11647</strain>
    </source>
</reference>
<dbReference type="Proteomes" id="UP000251647">
    <property type="component" value="Unassembled WGS sequence"/>
</dbReference>
<accession>A0A2T3QLT2</accession>
<protein>
    <submittedName>
        <fullName evidence="1">Uncharacterized protein</fullName>
    </submittedName>
</protein>
<dbReference type="EMBL" id="UATL01000001">
    <property type="protein sequence ID" value="SPY28118.1"/>
    <property type="molecule type" value="Genomic_DNA"/>
</dbReference>
<dbReference type="RefSeq" id="WP_005299594.1">
    <property type="nucleotide sequence ID" value="NZ_PYOG01000005.1"/>
</dbReference>
<dbReference type="OrthoDB" id="6928755at2"/>
<dbReference type="AlphaFoldDB" id="A0A2T3QLT2"/>
<sequence length="181" mass="21082">MFTFLRKLMQGITHSNHSKALDLSIYNNTYPKVTQSKEMNEQAYNLLFLIDTESTDLLVQLIQRHAGIRITLNDTKEPQDFSSKQVILKLNVFSDFNGHIVHLITDQTDLVSGIINSNFHPPKPEHSFPDISPLEYGSLQGNLDFWFNWLWLPYWQNLSKEEQKELAITADWVEFIEEQIA</sequence>
<proteinExistence type="predicted"/>
<gene>
    <name evidence="1" type="ORF">NCTC11647_01205</name>
</gene>
<organism evidence="1 2">
    <name type="scientific">Photobacterium damselae</name>
    <dbReference type="NCBI Taxonomy" id="38293"/>
    <lineage>
        <taxon>Bacteria</taxon>
        <taxon>Pseudomonadati</taxon>
        <taxon>Pseudomonadota</taxon>
        <taxon>Gammaproteobacteria</taxon>
        <taxon>Vibrionales</taxon>
        <taxon>Vibrionaceae</taxon>
        <taxon>Photobacterium</taxon>
    </lineage>
</organism>
<name>A0A2T3QLT2_PHODM</name>
<evidence type="ECO:0000313" key="2">
    <source>
        <dbReference type="Proteomes" id="UP000251647"/>
    </source>
</evidence>